<sequence>MNFTETIGVIGSIASIISIIGAIFSWQKANQAKQYSEIYYTTDTKEKLQTVFIRLESIQEVSYKLNSSDKRGLNESNEIKEYEAIRQKLNNLINITPSKYSVILTRLNSIKDNIDSLIQKSTIMDTQDLISFKTSINLCIGDVKSELENLRKDLVDLQNK</sequence>
<evidence type="ECO:0000313" key="2">
    <source>
        <dbReference type="EMBL" id="MEI4770492.1"/>
    </source>
</evidence>
<evidence type="ECO:0000313" key="3">
    <source>
        <dbReference type="Proteomes" id="UP001364890"/>
    </source>
</evidence>
<dbReference type="Proteomes" id="UP001364890">
    <property type="component" value="Unassembled WGS sequence"/>
</dbReference>
<keyword evidence="1" id="KW-0812">Transmembrane</keyword>
<keyword evidence="1" id="KW-1133">Transmembrane helix</keyword>
<reference evidence="2 3" key="1">
    <citation type="submission" date="2024-01" db="EMBL/GenBank/DDBJ databases">
        <title>Seven novel Bacillus-like species.</title>
        <authorList>
            <person name="Liu G."/>
        </authorList>
    </citation>
    <scope>NUCLEOTIDE SEQUENCE [LARGE SCALE GENOMIC DNA]</scope>
    <source>
        <strain evidence="2 3">FJAT-51614</strain>
    </source>
</reference>
<name>A0ABU8F661_9BACI</name>
<protein>
    <submittedName>
        <fullName evidence="2">Uncharacterized protein</fullName>
    </submittedName>
</protein>
<feature type="transmembrane region" description="Helical" evidence="1">
    <location>
        <begin position="6"/>
        <end position="26"/>
    </location>
</feature>
<comment type="caution">
    <text evidence="2">The sequence shown here is derived from an EMBL/GenBank/DDBJ whole genome shotgun (WGS) entry which is preliminary data.</text>
</comment>
<keyword evidence="3" id="KW-1185">Reference proteome</keyword>
<keyword evidence="1" id="KW-0472">Membrane</keyword>
<dbReference type="RefSeq" id="WP_336498053.1">
    <property type="nucleotide sequence ID" value="NZ_JBAWSY010000009.1"/>
</dbReference>
<dbReference type="EMBL" id="JBAWSY010000009">
    <property type="protein sequence ID" value="MEI4770492.1"/>
    <property type="molecule type" value="Genomic_DNA"/>
</dbReference>
<proteinExistence type="predicted"/>
<gene>
    <name evidence="2" type="ORF">WAX74_12680</name>
</gene>
<evidence type="ECO:0000256" key="1">
    <source>
        <dbReference type="SAM" id="Phobius"/>
    </source>
</evidence>
<accession>A0ABU8F661</accession>
<organism evidence="2 3">
    <name type="scientific">Psychrobacillus mangrovi</name>
    <dbReference type="NCBI Taxonomy" id="3117745"/>
    <lineage>
        <taxon>Bacteria</taxon>
        <taxon>Bacillati</taxon>
        <taxon>Bacillota</taxon>
        <taxon>Bacilli</taxon>
        <taxon>Bacillales</taxon>
        <taxon>Bacillaceae</taxon>
        <taxon>Psychrobacillus</taxon>
    </lineage>
</organism>